<dbReference type="Pfam" id="PF00520">
    <property type="entry name" value="Ion_trans"/>
    <property type="match status" value="1"/>
</dbReference>
<dbReference type="OrthoDB" id="9799090at2"/>
<evidence type="ECO:0000256" key="10">
    <source>
        <dbReference type="ARBA" id="ARBA00023136"/>
    </source>
</evidence>
<evidence type="ECO:0000259" key="14">
    <source>
        <dbReference type="Pfam" id="PF00520"/>
    </source>
</evidence>
<dbReference type="Gene3D" id="1.10.287.70">
    <property type="match status" value="1"/>
</dbReference>
<keyword evidence="16" id="KW-1185">Reference proteome</keyword>
<evidence type="ECO:0000256" key="5">
    <source>
        <dbReference type="ARBA" id="ARBA00022826"/>
    </source>
</evidence>
<evidence type="ECO:0000313" key="16">
    <source>
        <dbReference type="Proteomes" id="UP000035352"/>
    </source>
</evidence>
<dbReference type="Gene3D" id="1.20.120.350">
    <property type="entry name" value="Voltage-gated potassium channels. Chain C"/>
    <property type="match status" value="1"/>
</dbReference>
<evidence type="ECO:0000256" key="8">
    <source>
        <dbReference type="ARBA" id="ARBA00022989"/>
    </source>
</evidence>
<feature type="transmembrane region" description="Helical" evidence="13">
    <location>
        <begin position="173"/>
        <end position="194"/>
    </location>
</feature>
<keyword evidence="6" id="KW-0851">Voltage-gated channel</keyword>
<dbReference type="GO" id="GO:0001508">
    <property type="term" value="P:action potential"/>
    <property type="evidence" value="ECO:0007669"/>
    <property type="project" value="TreeGrafter"/>
</dbReference>
<feature type="region of interest" description="Disordered" evidence="12">
    <location>
        <begin position="1"/>
        <end position="23"/>
    </location>
</feature>
<dbReference type="GO" id="GO:0005249">
    <property type="term" value="F:voltage-gated potassium channel activity"/>
    <property type="evidence" value="ECO:0007669"/>
    <property type="project" value="InterPro"/>
</dbReference>
<feature type="domain" description="Ion transport" evidence="14">
    <location>
        <begin position="46"/>
        <end position="259"/>
    </location>
</feature>
<comment type="subcellular location">
    <subcellularLocation>
        <location evidence="1">Membrane</location>
        <topology evidence="1">Multi-pass membrane protein</topology>
    </subcellularLocation>
</comment>
<evidence type="ECO:0000256" key="11">
    <source>
        <dbReference type="ARBA" id="ARBA00023303"/>
    </source>
</evidence>
<dbReference type="EMBL" id="CP011371">
    <property type="protein sequence ID" value="AKJ30293.1"/>
    <property type="molecule type" value="Genomic_DNA"/>
</dbReference>
<keyword evidence="3" id="KW-0633">Potassium transport</keyword>
<evidence type="ECO:0000256" key="1">
    <source>
        <dbReference type="ARBA" id="ARBA00004141"/>
    </source>
</evidence>
<evidence type="ECO:0000256" key="4">
    <source>
        <dbReference type="ARBA" id="ARBA00022692"/>
    </source>
</evidence>
<keyword evidence="8 13" id="KW-1133">Transmembrane helix</keyword>
<dbReference type="STRING" id="413882.AAW51_3602"/>
<gene>
    <name evidence="15" type="ORF">AAW51_3602</name>
</gene>
<proteinExistence type="predicted"/>
<keyword evidence="5" id="KW-0631">Potassium channel</keyword>
<name>A0A0G3BQQ7_9BURK</name>
<feature type="transmembrane region" description="Helical" evidence="13">
    <location>
        <begin position="107"/>
        <end position="129"/>
    </location>
</feature>
<keyword evidence="7" id="KW-0630">Potassium</keyword>
<dbReference type="InterPro" id="IPR027359">
    <property type="entry name" value="Volt_channel_dom_sf"/>
</dbReference>
<dbReference type="GO" id="GO:0008076">
    <property type="term" value="C:voltage-gated potassium channel complex"/>
    <property type="evidence" value="ECO:0007669"/>
    <property type="project" value="InterPro"/>
</dbReference>
<reference evidence="15 16" key="1">
    <citation type="submission" date="2015-05" db="EMBL/GenBank/DDBJ databases">
        <authorList>
            <person name="Tang B."/>
            <person name="Yu Y."/>
        </authorList>
    </citation>
    <scope>NUCLEOTIDE SEQUENCE [LARGE SCALE GENOMIC DNA]</scope>
    <source>
        <strain evidence="15 16">DSM 7029</strain>
    </source>
</reference>
<dbReference type="InterPro" id="IPR028325">
    <property type="entry name" value="VG_K_chnl"/>
</dbReference>
<dbReference type="InterPro" id="IPR005821">
    <property type="entry name" value="Ion_trans_dom"/>
</dbReference>
<evidence type="ECO:0000256" key="3">
    <source>
        <dbReference type="ARBA" id="ARBA00022538"/>
    </source>
</evidence>
<evidence type="ECO:0000313" key="15">
    <source>
        <dbReference type="EMBL" id="AKJ30293.1"/>
    </source>
</evidence>
<dbReference type="KEGG" id="pbh:AAW51_3602"/>
<dbReference type="Proteomes" id="UP000035352">
    <property type="component" value="Chromosome"/>
</dbReference>
<evidence type="ECO:0000256" key="7">
    <source>
        <dbReference type="ARBA" id="ARBA00022958"/>
    </source>
</evidence>
<protein>
    <recommendedName>
        <fullName evidence="14">Ion transport domain-containing protein</fullName>
    </recommendedName>
</protein>
<accession>A0A0G3BQQ7</accession>
<evidence type="ECO:0000256" key="6">
    <source>
        <dbReference type="ARBA" id="ARBA00022882"/>
    </source>
</evidence>
<feature type="transmembrane region" description="Helical" evidence="13">
    <location>
        <begin position="232"/>
        <end position="252"/>
    </location>
</feature>
<organism evidence="15 16">
    <name type="scientific">Caldimonas brevitalea</name>
    <dbReference type="NCBI Taxonomy" id="413882"/>
    <lineage>
        <taxon>Bacteria</taxon>
        <taxon>Pseudomonadati</taxon>
        <taxon>Pseudomonadota</taxon>
        <taxon>Betaproteobacteria</taxon>
        <taxon>Burkholderiales</taxon>
        <taxon>Sphaerotilaceae</taxon>
        <taxon>Caldimonas</taxon>
    </lineage>
</organism>
<feature type="transmembrane region" description="Helical" evidence="13">
    <location>
        <begin position="201"/>
        <end position="220"/>
    </location>
</feature>
<dbReference type="PANTHER" id="PTHR11537">
    <property type="entry name" value="VOLTAGE-GATED POTASSIUM CHANNEL"/>
    <property type="match status" value="1"/>
</dbReference>
<feature type="compositionally biased region" description="Low complexity" evidence="12">
    <location>
        <begin position="1"/>
        <end position="17"/>
    </location>
</feature>
<evidence type="ECO:0000256" key="2">
    <source>
        <dbReference type="ARBA" id="ARBA00022448"/>
    </source>
</evidence>
<evidence type="ECO:0000256" key="12">
    <source>
        <dbReference type="SAM" id="MobiDB-lite"/>
    </source>
</evidence>
<keyword evidence="4 13" id="KW-0812">Transmembrane</keyword>
<sequence length="321" mass="35975">MTGRSTTSSFSTPTLSSPADDFGKPDTGWRERLYTIIFEADTRAGRMFDLTLICAILVSVLVVMLDSVQGLHLRWHRWFDALEWWFTLLFTLEYAARLACVRRPMRYATSFYGIIDLLAILPAYLAAFVPELHLLMDVRILRLLRIFRIFKLTQYAEEYRLLATALANSRRKIAVFLGFVLMVVLVVGTLMFLVEGPQHGFTNIPTSVYWAITTLTTVGFGDITPKTDVGRLIASLMMLLGWGTLAVPTGIVTSEMATLRLRPVTTRTCPECLTEDQAPDANYCRHCGVKLPPYQVDPPLAATVLAEGDKRATGKNSTIVR</sequence>
<feature type="transmembrane region" description="Helical" evidence="13">
    <location>
        <begin position="47"/>
        <end position="64"/>
    </location>
</feature>
<dbReference type="AlphaFoldDB" id="A0A0G3BQQ7"/>
<keyword evidence="10 13" id="KW-0472">Membrane</keyword>
<evidence type="ECO:0000256" key="9">
    <source>
        <dbReference type="ARBA" id="ARBA00023065"/>
    </source>
</evidence>
<evidence type="ECO:0000256" key="13">
    <source>
        <dbReference type="SAM" id="Phobius"/>
    </source>
</evidence>
<keyword evidence="2" id="KW-0813">Transport</keyword>
<keyword evidence="9" id="KW-0406">Ion transport</keyword>
<dbReference type="PATRIC" id="fig|413882.6.peg.3762"/>
<dbReference type="RefSeq" id="WP_083438395.1">
    <property type="nucleotide sequence ID" value="NZ_CP011371.1"/>
</dbReference>
<dbReference type="PANTHER" id="PTHR11537:SF254">
    <property type="entry name" value="POTASSIUM VOLTAGE-GATED CHANNEL PROTEIN SHAB"/>
    <property type="match status" value="1"/>
</dbReference>
<dbReference type="SUPFAM" id="SSF81324">
    <property type="entry name" value="Voltage-gated potassium channels"/>
    <property type="match status" value="1"/>
</dbReference>
<dbReference type="PRINTS" id="PR00169">
    <property type="entry name" value="KCHANNEL"/>
</dbReference>
<feature type="transmembrane region" description="Helical" evidence="13">
    <location>
        <begin position="84"/>
        <end position="100"/>
    </location>
</feature>
<keyword evidence="11" id="KW-0407">Ion channel</keyword>